<comment type="caution">
    <text evidence="2">The sequence shown here is derived from an EMBL/GenBank/DDBJ whole genome shotgun (WGS) entry which is preliminary data.</text>
</comment>
<protein>
    <submittedName>
        <fullName evidence="2">Uncharacterized protein</fullName>
    </submittedName>
</protein>
<sequence>MNEGKTYMVTDQHVQPEQTGSKIGRVTFYSDQEGTYAGNVSNYFPKGTEYFLIKDVDIHKAIAIKASDGSFIQANYKGEYKGKPESWSNILPYIFGGMLLIIVIFIVINKGRSSRS</sequence>
<proteinExistence type="predicted"/>
<keyword evidence="3" id="KW-1185">Reference proteome</keyword>
<reference evidence="2 3" key="1">
    <citation type="submission" date="2017-01" db="EMBL/GenBank/DDBJ databases">
        <title>Genome analysis of Paenibacillus selenitrireducens ES3-24.</title>
        <authorList>
            <person name="Xu D."/>
            <person name="Yao R."/>
            <person name="Zheng S."/>
        </authorList>
    </citation>
    <scope>NUCLEOTIDE SEQUENCE [LARGE SCALE GENOMIC DNA]</scope>
    <source>
        <strain evidence="2 3">ES3-24</strain>
    </source>
</reference>
<gene>
    <name evidence="2" type="ORF">BVG16_12220</name>
</gene>
<keyword evidence="1" id="KW-1133">Transmembrane helix</keyword>
<dbReference type="Proteomes" id="UP000190188">
    <property type="component" value="Unassembled WGS sequence"/>
</dbReference>
<organism evidence="2 3">
    <name type="scientific">Paenibacillus selenitireducens</name>
    <dbReference type="NCBI Taxonomy" id="1324314"/>
    <lineage>
        <taxon>Bacteria</taxon>
        <taxon>Bacillati</taxon>
        <taxon>Bacillota</taxon>
        <taxon>Bacilli</taxon>
        <taxon>Bacillales</taxon>
        <taxon>Paenibacillaceae</taxon>
        <taxon>Paenibacillus</taxon>
    </lineage>
</organism>
<evidence type="ECO:0000313" key="2">
    <source>
        <dbReference type="EMBL" id="OPA78782.1"/>
    </source>
</evidence>
<evidence type="ECO:0000256" key="1">
    <source>
        <dbReference type="SAM" id="Phobius"/>
    </source>
</evidence>
<evidence type="ECO:0000313" key="3">
    <source>
        <dbReference type="Proteomes" id="UP000190188"/>
    </source>
</evidence>
<keyword evidence="1" id="KW-0812">Transmembrane</keyword>
<keyword evidence="1" id="KW-0472">Membrane</keyword>
<dbReference type="AlphaFoldDB" id="A0A1T2XG41"/>
<feature type="transmembrane region" description="Helical" evidence="1">
    <location>
        <begin position="90"/>
        <end position="108"/>
    </location>
</feature>
<name>A0A1T2XG41_9BACL</name>
<accession>A0A1T2XG41</accession>
<dbReference type="EMBL" id="MSZX01000004">
    <property type="protein sequence ID" value="OPA78782.1"/>
    <property type="molecule type" value="Genomic_DNA"/>
</dbReference>